<evidence type="ECO:0000313" key="12">
    <source>
        <dbReference type="Proteomes" id="UP000283383"/>
    </source>
</evidence>
<dbReference type="InterPro" id="IPR046357">
    <property type="entry name" value="PPIase_dom_sf"/>
</dbReference>
<feature type="compositionally biased region" description="Basic residues" evidence="9">
    <location>
        <begin position="314"/>
        <end position="324"/>
    </location>
</feature>
<dbReference type="InterPro" id="IPR001179">
    <property type="entry name" value="PPIase_FKBP_dom"/>
</dbReference>
<feature type="compositionally biased region" description="Basic and acidic residues" evidence="9">
    <location>
        <begin position="335"/>
        <end position="369"/>
    </location>
</feature>
<dbReference type="Gene3D" id="3.10.50.40">
    <property type="match status" value="1"/>
</dbReference>
<dbReference type="Gene3D" id="2.60.120.340">
    <property type="entry name" value="Nucleoplasmin core domain"/>
    <property type="match status" value="1"/>
</dbReference>
<comment type="subunit">
    <text evidence="4">Binds to histones H3 and H4.</text>
</comment>
<dbReference type="Pfam" id="PF17800">
    <property type="entry name" value="NPL"/>
    <property type="match status" value="1"/>
</dbReference>
<evidence type="ECO:0000256" key="1">
    <source>
        <dbReference type="ARBA" id="ARBA00000971"/>
    </source>
</evidence>
<dbReference type="STRING" id="62708.A0A420I9J8"/>
<dbReference type="AlphaFoldDB" id="A0A420I9J8"/>
<keyword evidence="12" id="KW-1185">Reference proteome</keyword>
<evidence type="ECO:0000256" key="3">
    <source>
        <dbReference type="ARBA" id="ARBA00007838"/>
    </source>
</evidence>
<accession>A0A420I9J8</accession>
<dbReference type="PANTHER" id="PTHR43811:SF19">
    <property type="entry name" value="39 KDA FK506-BINDING NUCLEAR PROTEIN"/>
    <property type="match status" value="1"/>
</dbReference>
<dbReference type="SUPFAM" id="SSF54534">
    <property type="entry name" value="FKBP-like"/>
    <property type="match status" value="1"/>
</dbReference>
<feature type="compositionally biased region" description="Basic and acidic residues" evidence="9">
    <location>
        <begin position="126"/>
        <end position="147"/>
    </location>
</feature>
<feature type="compositionally biased region" description="Acidic residues" evidence="9">
    <location>
        <begin position="223"/>
        <end position="254"/>
    </location>
</feature>
<dbReference type="PANTHER" id="PTHR43811">
    <property type="entry name" value="FKBP-TYPE PEPTIDYL-PROLYL CIS-TRANS ISOMERASE FKPA"/>
    <property type="match status" value="1"/>
</dbReference>
<feature type="domain" description="PPIase FKBP-type" evidence="10">
    <location>
        <begin position="399"/>
        <end position="485"/>
    </location>
</feature>
<evidence type="ECO:0000256" key="2">
    <source>
        <dbReference type="ARBA" id="ARBA00002221"/>
    </source>
</evidence>
<protein>
    <recommendedName>
        <fullName evidence="7">FK506-binding protein</fullName>
        <ecNumber evidence="7">5.2.1.8</ecNumber>
    </recommendedName>
</protein>
<evidence type="ECO:0000259" key="10">
    <source>
        <dbReference type="PROSITE" id="PS50059"/>
    </source>
</evidence>
<dbReference type="PROSITE" id="PS50059">
    <property type="entry name" value="FKBP_PPIASE"/>
    <property type="match status" value="1"/>
</dbReference>
<evidence type="ECO:0000256" key="8">
    <source>
        <dbReference type="PROSITE-ProRule" id="PRU00277"/>
    </source>
</evidence>
<dbReference type="InterPro" id="IPR041232">
    <property type="entry name" value="NPL"/>
</dbReference>
<dbReference type="GO" id="GO:0005730">
    <property type="term" value="C:nucleolus"/>
    <property type="evidence" value="ECO:0007669"/>
    <property type="project" value="TreeGrafter"/>
</dbReference>
<feature type="compositionally biased region" description="Acidic residues" evidence="9">
    <location>
        <begin position="79"/>
        <end position="89"/>
    </location>
</feature>
<organism evidence="11 12">
    <name type="scientific">Golovinomyces cichoracearum</name>
    <dbReference type="NCBI Taxonomy" id="62708"/>
    <lineage>
        <taxon>Eukaryota</taxon>
        <taxon>Fungi</taxon>
        <taxon>Dikarya</taxon>
        <taxon>Ascomycota</taxon>
        <taxon>Pezizomycotina</taxon>
        <taxon>Leotiomycetes</taxon>
        <taxon>Erysiphales</taxon>
        <taxon>Erysiphaceae</taxon>
        <taxon>Golovinomyces</taxon>
    </lineage>
</organism>
<gene>
    <name evidence="11" type="ORF">GcM3_106007</name>
</gene>
<keyword evidence="6 7" id="KW-0413">Isomerase</keyword>
<dbReference type="GO" id="GO:0003755">
    <property type="term" value="F:peptidyl-prolyl cis-trans isomerase activity"/>
    <property type="evidence" value="ECO:0007669"/>
    <property type="project" value="UniProtKB-KW"/>
</dbReference>
<feature type="region of interest" description="Disordered" evidence="9">
    <location>
        <begin position="41"/>
        <end position="169"/>
    </location>
</feature>
<dbReference type="PIRSF" id="PIRSF001473">
    <property type="entry name" value="FK506-bp_FPR3"/>
    <property type="match status" value="1"/>
</dbReference>
<dbReference type="Proteomes" id="UP000283383">
    <property type="component" value="Unassembled WGS sequence"/>
</dbReference>
<evidence type="ECO:0000256" key="7">
    <source>
        <dbReference type="PIRNR" id="PIRNR001473"/>
    </source>
</evidence>
<name>A0A420I9J8_9PEZI</name>
<comment type="caution">
    <text evidence="11">The sequence shown here is derived from an EMBL/GenBank/DDBJ whole genome shotgun (WGS) entry which is preliminary data.</text>
</comment>
<dbReference type="Pfam" id="PF00254">
    <property type="entry name" value="FKBP_C"/>
    <property type="match status" value="1"/>
</dbReference>
<dbReference type="EMBL" id="MCBQ01010614">
    <property type="protein sequence ID" value="RKF71230.1"/>
    <property type="molecule type" value="Genomic_DNA"/>
</dbReference>
<dbReference type="EC" id="5.2.1.8" evidence="7"/>
<evidence type="ECO:0000256" key="4">
    <source>
        <dbReference type="ARBA" id="ARBA00011865"/>
    </source>
</evidence>
<comment type="catalytic activity">
    <reaction evidence="1 7 8">
        <text>[protein]-peptidylproline (omega=180) = [protein]-peptidylproline (omega=0)</text>
        <dbReference type="Rhea" id="RHEA:16237"/>
        <dbReference type="Rhea" id="RHEA-COMP:10747"/>
        <dbReference type="Rhea" id="RHEA-COMP:10748"/>
        <dbReference type="ChEBI" id="CHEBI:83833"/>
        <dbReference type="ChEBI" id="CHEBI:83834"/>
        <dbReference type="EC" id="5.2.1.8"/>
    </reaction>
</comment>
<evidence type="ECO:0000313" key="11">
    <source>
        <dbReference type="EMBL" id="RKF71230.1"/>
    </source>
</evidence>
<keyword evidence="5 7" id="KW-0697">Rotamase</keyword>
<comment type="similarity">
    <text evidence="3">Belongs to the FKBP-type PPIase family. FKBP3/4 subfamily.</text>
</comment>
<dbReference type="InterPro" id="IPR023566">
    <property type="entry name" value="PPIase_Fpr3/Fpr4-like"/>
</dbReference>
<dbReference type="GO" id="GO:0000785">
    <property type="term" value="C:chromatin"/>
    <property type="evidence" value="ECO:0007669"/>
    <property type="project" value="TreeGrafter"/>
</dbReference>
<comment type="function">
    <text evidence="2">PPIase that acts as a histone chaperone. Histone proline isomerase that increases the rate of cis-trans isomerization at prolines on the histone H3 N-terminal tail. Proline isomerization influences H3 methylation thereby regulating gene expression.</text>
</comment>
<feature type="compositionally biased region" description="Acidic residues" evidence="9">
    <location>
        <begin position="148"/>
        <end position="166"/>
    </location>
</feature>
<evidence type="ECO:0000256" key="9">
    <source>
        <dbReference type="SAM" id="MobiDB-lite"/>
    </source>
</evidence>
<evidence type="ECO:0000256" key="5">
    <source>
        <dbReference type="ARBA" id="ARBA00023110"/>
    </source>
</evidence>
<feature type="region of interest" description="Disordered" evidence="9">
    <location>
        <begin position="215"/>
        <end position="374"/>
    </location>
</feature>
<evidence type="ECO:0000256" key="6">
    <source>
        <dbReference type="ARBA" id="ARBA00023235"/>
    </source>
</evidence>
<dbReference type="FunFam" id="3.10.50.40:FF:000006">
    <property type="entry name" value="Peptidyl-prolyl cis-trans isomerase"/>
    <property type="match status" value="1"/>
</dbReference>
<reference evidence="11 12" key="1">
    <citation type="journal article" date="2018" name="BMC Genomics">
        <title>Comparative genome analyses reveal sequence features reflecting distinct modes of host-adaptation between dicot and monocot powdery mildew.</title>
        <authorList>
            <person name="Wu Y."/>
            <person name="Ma X."/>
            <person name="Pan Z."/>
            <person name="Kale S.D."/>
            <person name="Song Y."/>
            <person name="King H."/>
            <person name="Zhang Q."/>
            <person name="Presley C."/>
            <person name="Deng X."/>
            <person name="Wei C.I."/>
            <person name="Xiao S."/>
        </authorList>
    </citation>
    <scope>NUCLEOTIDE SEQUENCE [LARGE SCALE GENOMIC DNA]</scope>
    <source>
        <strain evidence="11">UMSG3</strain>
    </source>
</reference>
<proteinExistence type="inferred from homology"/>
<sequence length="485" mass="53355">MPLLPVALYGLEVPCNSPLVAAAPDFPATLRITMAAIDPDEKVDDKTSPARATLKIIREQNDEDDEETEDYMRAIMAENDSDEDEDNSDKEDKNDGPSDLTKTKKAKKAAAVKKLMESIAEDESDEQMKDAPDSTKPDKKGKSKATESSDDEDEDESSSDEDEFEEFVICTLDPKKNFQQTLDITIGEKENVYFKVTGTHTVYLTGNYLIADDLGLNSHSDEYDSDEDGDYDLSPDEDEMELGSDGESDELDDIENPRITEIDSEEETAPQLVEAPEKKSGKNKRTATEMDEDDSLDSIMSKSAKNGATEKAKLSKKQQKKLKKNNGESTVVEAEEPKTDENEKPDRKVQFAKNLEKGPAEKEKSDSKNKNKATLGVKTVDGVKIDDKKLGSGRPCKKGDKVSMRYIGKLVNGTVFDANKKGTPFSFKLGTGEVIRGWDIGVMGMSAGGERRLTIPANKAYGNKATPGIPANSTLIFDIKLLEVK</sequence>